<protein>
    <submittedName>
        <fullName evidence="1">Uncharacterized protein</fullName>
    </submittedName>
</protein>
<keyword evidence="2" id="KW-1185">Reference proteome</keyword>
<comment type="caution">
    <text evidence="1">The sequence shown here is derived from an EMBL/GenBank/DDBJ whole genome shotgun (WGS) entry which is preliminary data.</text>
</comment>
<dbReference type="EMBL" id="JACXVP010000012">
    <property type="protein sequence ID" value="KAG5570799.1"/>
    <property type="molecule type" value="Genomic_DNA"/>
</dbReference>
<proteinExistence type="predicted"/>
<organism evidence="1 2">
    <name type="scientific">Solanum commersonii</name>
    <name type="common">Commerson's wild potato</name>
    <name type="synonym">Commerson's nightshade</name>
    <dbReference type="NCBI Taxonomy" id="4109"/>
    <lineage>
        <taxon>Eukaryota</taxon>
        <taxon>Viridiplantae</taxon>
        <taxon>Streptophyta</taxon>
        <taxon>Embryophyta</taxon>
        <taxon>Tracheophyta</taxon>
        <taxon>Spermatophyta</taxon>
        <taxon>Magnoliopsida</taxon>
        <taxon>eudicotyledons</taxon>
        <taxon>Gunneridae</taxon>
        <taxon>Pentapetalae</taxon>
        <taxon>asterids</taxon>
        <taxon>lamiids</taxon>
        <taxon>Solanales</taxon>
        <taxon>Solanaceae</taxon>
        <taxon>Solanoideae</taxon>
        <taxon>Solaneae</taxon>
        <taxon>Solanum</taxon>
    </lineage>
</organism>
<evidence type="ECO:0000313" key="1">
    <source>
        <dbReference type="EMBL" id="KAG5570799.1"/>
    </source>
</evidence>
<dbReference type="OrthoDB" id="770980at2759"/>
<reference evidence="1 2" key="1">
    <citation type="submission" date="2020-09" db="EMBL/GenBank/DDBJ databases">
        <title>De no assembly of potato wild relative species, Solanum commersonii.</title>
        <authorList>
            <person name="Cho K."/>
        </authorList>
    </citation>
    <scope>NUCLEOTIDE SEQUENCE [LARGE SCALE GENOMIC DNA]</scope>
    <source>
        <strain evidence="1">LZ3.2</strain>
        <tissue evidence="1">Leaf</tissue>
    </source>
</reference>
<dbReference type="AlphaFoldDB" id="A0A9J5W604"/>
<dbReference type="Proteomes" id="UP000824120">
    <property type="component" value="Chromosome 12"/>
</dbReference>
<sequence length="140" mass="15918">MEDQKVLEIFVGDSIRNSIQERKDCISKDLAEFHSMLLEVLGEKHLTSFEPKNIVMDEDQKINVASFYLDNILSPCLAHVTDSPLPQNYDEQSEYPIKIDEHKVFDDMLNSNCPKVFTVALDAPFEILDEDVIGLDGSKV</sequence>
<accession>A0A9J5W604</accession>
<gene>
    <name evidence="1" type="ORF">H5410_060565</name>
</gene>
<evidence type="ECO:0000313" key="2">
    <source>
        <dbReference type="Proteomes" id="UP000824120"/>
    </source>
</evidence>
<name>A0A9J5W604_SOLCO</name>